<evidence type="ECO:0000313" key="2">
    <source>
        <dbReference type="EMBL" id="QAX80292.1"/>
    </source>
</evidence>
<name>A0ABX5R3R1_9GAMM</name>
<dbReference type="EMBL" id="CP032487">
    <property type="protein sequence ID" value="QAX80292.1"/>
    <property type="molecule type" value="Genomic_DNA"/>
</dbReference>
<keyword evidence="3" id="KW-1185">Reference proteome</keyword>
<evidence type="ECO:0000256" key="1">
    <source>
        <dbReference type="SAM" id="MobiDB-lite"/>
    </source>
</evidence>
<proteinExistence type="predicted"/>
<organism evidence="2 3">
    <name type="scientific">Yersinia hibernica</name>
    <dbReference type="NCBI Taxonomy" id="2339259"/>
    <lineage>
        <taxon>Bacteria</taxon>
        <taxon>Pseudomonadati</taxon>
        <taxon>Pseudomonadota</taxon>
        <taxon>Gammaproteobacteria</taxon>
        <taxon>Enterobacterales</taxon>
        <taxon>Yersiniaceae</taxon>
        <taxon>Yersinia</taxon>
    </lineage>
</organism>
<feature type="compositionally biased region" description="Basic and acidic residues" evidence="1">
    <location>
        <begin position="71"/>
        <end position="84"/>
    </location>
</feature>
<accession>A0ABX5R3R1</accession>
<sequence>MSIENGFDPKDLEDICSRKRIKFKMKKADYKELGCNLLLGSVDVSIGCLGAAAIVAGTVADLKNSSKHANQNHELKDGFRDGHSGDGYYFGDIKNDG</sequence>
<dbReference type="RefSeq" id="WP_129198231.1">
    <property type="nucleotide sequence ID" value="NZ_CP032487.1"/>
</dbReference>
<dbReference type="Proteomes" id="UP000288804">
    <property type="component" value="Chromosome"/>
</dbReference>
<evidence type="ECO:0000313" key="3">
    <source>
        <dbReference type="Proteomes" id="UP000288804"/>
    </source>
</evidence>
<feature type="region of interest" description="Disordered" evidence="1">
    <location>
        <begin position="66"/>
        <end position="85"/>
    </location>
</feature>
<gene>
    <name evidence="2" type="ORF">D5F51_18185</name>
</gene>
<protein>
    <submittedName>
        <fullName evidence="2">Uncharacterized protein</fullName>
    </submittedName>
</protein>
<reference evidence="3" key="1">
    <citation type="submission" date="2018-09" db="EMBL/GenBank/DDBJ databases">
        <title>Yersinia hibernicus sp. nov.</title>
        <authorList>
            <person name="Nguyen S.V."/>
            <person name="Mundanda D.M."/>
            <person name="Anes J."/>
            <person name="Fanning S."/>
        </authorList>
    </citation>
    <scope>NUCLEOTIDE SEQUENCE [LARGE SCALE GENOMIC DNA]</scope>
    <source>
        <strain evidence="3">CFS1934</strain>
    </source>
</reference>